<evidence type="ECO:0000256" key="1">
    <source>
        <dbReference type="ARBA" id="ARBA00004651"/>
    </source>
</evidence>
<evidence type="ECO:0000256" key="5">
    <source>
        <dbReference type="ARBA" id="ARBA00022989"/>
    </source>
</evidence>
<proteinExistence type="inferred from homology"/>
<feature type="transmembrane region" description="Helical" evidence="8">
    <location>
        <begin position="450"/>
        <end position="472"/>
    </location>
</feature>
<dbReference type="PANTHER" id="PTHR13285">
    <property type="entry name" value="ACYLTRANSFERASE"/>
    <property type="match status" value="1"/>
</dbReference>
<evidence type="ECO:0000313" key="10">
    <source>
        <dbReference type="Proteomes" id="UP000184164"/>
    </source>
</evidence>
<dbReference type="InterPro" id="IPR004299">
    <property type="entry name" value="MBOAT_fam"/>
</dbReference>
<dbReference type="InterPro" id="IPR024194">
    <property type="entry name" value="Ac/AlaTfrase_AlgI/DltB"/>
</dbReference>
<dbReference type="InterPro" id="IPR028362">
    <property type="entry name" value="AlgI"/>
</dbReference>
<dbReference type="Proteomes" id="UP000184164">
    <property type="component" value="Unassembled WGS sequence"/>
</dbReference>
<evidence type="ECO:0000256" key="7">
    <source>
        <dbReference type="PIRNR" id="PIRNR016636"/>
    </source>
</evidence>
<dbReference type="RefSeq" id="WP_073003309.1">
    <property type="nucleotide sequence ID" value="NZ_FQUM01000012.1"/>
</dbReference>
<feature type="transmembrane region" description="Helical" evidence="8">
    <location>
        <begin position="6"/>
        <end position="23"/>
    </location>
</feature>
<feature type="transmembrane region" description="Helical" evidence="8">
    <location>
        <begin position="230"/>
        <end position="248"/>
    </location>
</feature>
<keyword evidence="4 8" id="KW-0812">Transmembrane</keyword>
<keyword evidence="6 7" id="KW-0472">Membrane</keyword>
<dbReference type="AlphaFoldDB" id="A0A1M5FG88"/>
<dbReference type="Pfam" id="PF03062">
    <property type="entry name" value="MBOAT"/>
    <property type="match status" value="1"/>
</dbReference>
<comment type="subcellular location">
    <subcellularLocation>
        <location evidence="1">Cell membrane</location>
        <topology evidence="1">Multi-pass membrane protein</topology>
    </subcellularLocation>
</comment>
<dbReference type="PIRSF" id="PIRSF016636">
    <property type="entry name" value="AlgI_DltB"/>
    <property type="match status" value="1"/>
</dbReference>
<evidence type="ECO:0000313" key="9">
    <source>
        <dbReference type="EMBL" id="SHF90506.1"/>
    </source>
</evidence>
<dbReference type="PANTHER" id="PTHR13285:SF18">
    <property type="entry name" value="PROTEIN-CYSTEINE N-PALMITOYLTRANSFERASE RASP"/>
    <property type="match status" value="1"/>
</dbReference>
<keyword evidence="7 9" id="KW-0012">Acyltransferase</keyword>
<sequence>MLFNSIEFVIFFPVVLLLYWRLFNKFSVNLRNAFLLATSYLFYGWWDYRFLGLVILSSVVDFWCGAKIFQAQTKRKKRRFLILSLSVNLGVLFFFKYFGFFSRELIALFANWGYPIHPATLNIILPVGISFYTFQTLSYTIDIYRERLKPTNDWLAFFSFVAFFPQLVAGPIERAKHLLPQFYSKKIFDYLLAANGFRQVLWGFFAKIAVADSVAPIVDTIFAQYETANAATLAMGAFLFSIQIFGDFAGYSNIAIGLAAMLGFNLMQNFATPYFSRNIREFWSRWHISLSTWFRDYVYIPLGGNRRSPLRHSINIMATFVLSGLWHGANWTFIIWGTIHGLFYLVTQPFSTKTRSDEIRLNQVLPIIGTFVLVTFAFIFFRAENIVQAGGIISRIGGLATGNSIFQMMSFSKIIPALFFSVILIVTEWLQKNRQHGLDITFVKPAVRHAIYYFIIFAILFSFQTNRVFIYFQF</sequence>
<name>A0A1M5FG88_9BACT</name>
<feature type="transmembrane region" description="Helical" evidence="8">
    <location>
        <begin position="414"/>
        <end position="430"/>
    </location>
</feature>
<feature type="transmembrane region" description="Helical" evidence="8">
    <location>
        <begin position="154"/>
        <end position="172"/>
    </location>
</feature>
<reference evidence="9 10" key="1">
    <citation type="submission" date="2016-11" db="EMBL/GenBank/DDBJ databases">
        <authorList>
            <person name="Jaros S."/>
            <person name="Januszkiewicz K."/>
            <person name="Wedrychowicz H."/>
        </authorList>
    </citation>
    <scope>NUCLEOTIDE SEQUENCE [LARGE SCALE GENOMIC DNA]</scope>
    <source>
        <strain evidence="9 10">DSM 26910</strain>
    </source>
</reference>
<evidence type="ECO:0000256" key="3">
    <source>
        <dbReference type="ARBA" id="ARBA00022475"/>
    </source>
</evidence>
<feature type="transmembrane region" description="Helical" evidence="8">
    <location>
        <begin position="81"/>
        <end position="100"/>
    </location>
</feature>
<keyword evidence="5 8" id="KW-1133">Transmembrane helix</keyword>
<evidence type="ECO:0000256" key="6">
    <source>
        <dbReference type="ARBA" id="ARBA00023136"/>
    </source>
</evidence>
<evidence type="ECO:0000256" key="8">
    <source>
        <dbReference type="SAM" id="Phobius"/>
    </source>
</evidence>
<feature type="transmembrane region" description="Helical" evidence="8">
    <location>
        <begin position="316"/>
        <end position="343"/>
    </location>
</feature>
<dbReference type="GO" id="GO:0005886">
    <property type="term" value="C:plasma membrane"/>
    <property type="evidence" value="ECO:0007669"/>
    <property type="project" value="UniProtKB-SubCell"/>
</dbReference>
<evidence type="ECO:0000256" key="4">
    <source>
        <dbReference type="ARBA" id="ARBA00022692"/>
    </source>
</evidence>
<keyword evidence="3 7" id="KW-1003">Cell membrane</keyword>
<accession>A0A1M5FG88</accession>
<comment type="similarity">
    <text evidence="2 7">Belongs to the membrane-bound acyltransferase family.</text>
</comment>
<dbReference type="GO" id="GO:0042121">
    <property type="term" value="P:alginic acid biosynthetic process"/>
    <property type="evidence" value="ECO:0007669"/>
    <property type="project" value="InterPro"/>
</dbReference>
<dbReference type="EMBL" id="FQUM01000012">
    <property type="protein sequence ID" value="SHF90506.1"/>
    <property type="molecule type" value="Genomic_DNA"/>
</dbReference>
<feature type="transmembrane region" description="Helical" evidence="8">
    <location>
        <begin position="254"/>
        <end position="275"/>
    </location>
</feature>
<dbReference type="InterPro" id="IPR051085">
    <property type="entry name" value="MB_O-acyltransferase"/>
</dbReference>
<evidence type="ECO:0000256" key="2">
    <source>
        <dbReference type="ARBA" id="ARBA00010323"/>
    </source>
</evidence>
<feature type="transmembrane region" description="Helical" evidence="8">
    <location>
        <begin position="363"/>
        <end position="381"/>
    </location>
</feature>
<gene>
    <name evidence="9" type="ORF">SAMN05444274_11250</name>
</gene>
<dbReference type="STRING" id="1484053.SAMN05444274_11250"/>
<protein>
    <submittedName>
        <fullName evidence="9">D-alanyl-lipoteichoic acid acyltransferase DltB, MBOAT superfamily</fullName>
    </submittedName>
</protein>
<keyword evidence="10" id="KW-1185">Reference proteome</keyword>
<keyword evidence="7 9" id="KW-0808">Transferase</keyword>
<dbReference type="GO" id="GO:0016746">
    <property type="term" value="F:acyltransferase activity"/>
    <property type="evidence" value="ECO:0007669"/>
    <property type="project" value="UniProtKB-KW"/>
</dbReference>
<dbReference type="PIRSF" id="PIRSF500217">
    <property type="entry name" value="AlgI"/>
    <property type="match status" value="1"/>
</dbReference>
<dbReference type="OrthoDB" id="9805788at2"/>
<feature type="transmembrane region" description="Helical" evidence="8">
    <location>
        <begin position="112"/>
        <end position="134"/>
    </location>
</feature>
<organism evidence="9 10">
    <name type="scientific">Mariniphaga anaerophila</name>
    <dbReference type="NCBI Taxonomy" id="1484053"/>
    <lineage>
        <taxon>Bacteria</taxon>
        <taxon>Pseudomonadati</taxon>
        <taxon>Bacteroidota</taxon>
        <taxon>Bacteroidia</taxon>
        <taxon>Marinilabiliales</taxon>
        <taxon>Prolixibacteraceae</taxon>
        <taxon>Mariniphaga</taxon>
    </lineage>
</organism>